<evidence type="ECO:0000313" key="3">
    <source>
        <dbReference type="Proteomes" id="UP001150830"/>
    </source>
</evidence>
<dbReference type="Proteomes" id="UP001150830">
    <property type="component" value="Unassembled WGS sequence"/>
</dbReference>
<protein>
    <submittedName>
        <fullName evidence="2">DUF3570 domain-containing protein</fullName>
    </submittedName>
</protein>
<feature type="region of interest" description="Disordered" evidence="1">
    <location>
        <begin position="1"/>
        <end position="38"/>
    </location>
</feature>
<organism evidence="2 3">
    <name type="scientific">Parathalassolituus penaei</name>
    <dbReference type="NCBI Taxonomy" id="2997323"/>
    <lineage>
        <taxon>Bacteria</taxon>
        <taxon>Pseudomonadati</taxon>
        <taxon>Pseudomonadota</taxon>
        <taxon>Gammaproteobacteria</taxon>
        <taxon>Oceanospirillales</taxon>
        <taxon>Oceanospirillaceae</taxon>
        <taxon>Parathalassolituus</taxon>
    </lineage>
</organism>
<keyword evidence="3" id="KW-1185">Reference proteome</keyword>
<sequence length="494" mass="54298">MQLIQSVSDVALPSESEYSGADHSANARHGASQNSGNKRPLVPIIGQLALATASLLGHNSEAAEPWKVDSGVLIYKEDGSKVLAVEPELNFSKQLDEDNQISLHLVYDSLSGASPNGAMAANRAQTFTSPSAAGASGGGGEREREDEDDDDEGGSSGSYTARAGERPLDPSFMDNRYVVAAGWSGKPADKWLASAGGGFSVESDFTSVSMNGAIGREFNQKNTTVSLGVNLEFDYINPHGGAPVGLSRYTDHTTDGAEKTKNVQDVMLSVSQIMNRRWVTRFNLGLSNASGYQSDPYKILTVARDGNLITDATDSSSYVYLFEQRPEQRQKWYTYWQNKVAVFNDDSVDIAWRYMSDDWGIQSNTFDLDYHWQLGHSGWFVEPGVRHYQQTAADFYRPFLQDGVDVDVNGSSLTHHIDYASSDARLAAFHAITTGMKVGYTFETGNEFSLALNRYRQFSDNRTVDVPVGSDLYGQDQFAGTDAWWLQARYSLTW</sequence>
<evidence type="ECO:0000256" key="1">
    <source>
        <dbReference type="SAM" id="MobiDB-lite"/>
    </source>
</evidence>
<reference evidence="2" key="1">
    <citation type="submission" date="2022-11" db="EMBL/GenBank/DDBJ databases">
        <title>Parathalassolutuus dongxingensis gen. nov., sp. nov., a novel member of family Oceanospirillaceae isolated from a coastal shrimp pond in Guangxi, China.</title>
        <authorList>
            <person name="Chen H."/>
        </authorList>
    </citation>
    <scope>NUCLEOTIDE SEQUENCE</scope>
    <source>
        <strain evidence="2">G-43</strain>
    </source>
</reference>
<proteinExistence type="predicted"/>
<dbReference type="InterPro" id="IPR021953">
    <property type="entry name" value="DUF3570"/>
</dbReference>
<accession>A0A9X3EAL9</accession>
<name>A0A9X3EAL9_9GAMM</name>
<gene>
    <name evidence="2" type="ORF">OUO13_02375</name>
</gene>
<dbReference type="Pfam" id="PF12094">
    <property type="entry name" value="DUF3570"/>
    <property type="match status" value="1"/>
</dbReference>
<evidence type="ECO:0000313" key="2">
    <source>
        <dbReference type="EMBL" id="MCY0964022.1"/>
    </source>
</evidence>
<dbReference type="AlphaFoldDB" id="A0A9X3EAL9"/>
<dbReference type="EMBL" id="JAPNOA010000009">
    <property type="protein sequence ID" value="MCY0964022.1"/>
    <property type="molecule type" value="Genomic_DNA"/>
</dbReference>
<comment type="caution">
    <text evidence="2">The sequence shown here is derived from an EMBL/GenBank/DDBJ whole genome shotgun (WGS) entry which is preliminary data.</text>
</comment>
<dbReference type="RefSeq" id="WP_283172240.1">
    <property type="nucleotide sequence ID" value="NZ_JAPNOA010000009.1"/>
</dbReference>
<feature type="compositionally biased region" description="Acidic residues" evidence="1">
    <location>
        <begin position="144"/>
        <end position="153"/>
    </location>
</feature>
<feature type="region of interest" description="Disordered" evidence="1">
    <location>
        <begin position="126"/>
        <end position="167"/>
    </location>
</feature>